<comment type="caution">
    <text evidence="2">The sequence shown here is derived from an EMBL/GenBank/DDBJ whole genome shotgun (WGS) entry which is preliminary data.</text>
</comment>
<proteinExistence type="predicted"/>
<accession>A0ABQ7GEG3</accession>
<evidence type="ECO:0000313" key="3">
    <source>
        <dbReference type="Proteomes" id="UP000815325"/>
    </source>
</evidence>
<sequence>MCTVTFSLRTTAQHHCTGAPDVRVADWRMNVFRAKKTACRAVGTMGAFSAFVKRRKASTQPQVQRAMDAASEARVHQELQQEQQQQDAEDGTGEDGAAQRNSGSQQGCADAGACTEEREEASTSNAVGVGLGRMPNKRHVRGAREGFLDLMAQGRGRVSRGILSEQGGWERRCDPGHLRANLSRHAMESNGNSIGMSWASAGTCRGRPLRPSTQGGSRPGGGDGALSGSSTPVRTRACADEAGLLRSSAPAVAWSSALSARNGVDVLPGPGVAAGTSLSAGMGGTAAVGMSVPLAAAAPRPRFAAVRAKEGRGAVGRGGSRAAWSMGMGMARSMKRSSGGAAERSPKTLEEAMQRETRLAQQYKEEVQHLSRPLHMLAMFAHRCNAKWVEARAWGAPHVHEVSNFGKDVKGGLSSVYREQAIEALRAGKVVFQVLSSGQNHSLDVWSTDPWDFIASVVPAKARALDSKIPGLSMGMRVLLALVTAVSAVAGPEAVAKLMVVLHVHDGQASAVYQDLMAHSHCGLQPEHVVVVTQQRCRGYSFDAEQRRFSQEPQSALKDAGPGFSMLQLCWESEAHWVNSKGQPIRIMTSALDYLIRRGASWMLTRHAQDLSTLHPDSTIDVDSLAYMLYLHDAQAANMAVDVEYVNISGTQGLGSIQGLVLGSKAPQPVPPTATKPPAFRQRPSRHHRRAGQLVLRLRGTEKTPATRRLIPAGLLTSPSVFHPSLLVAKEGEVYLHYGIFDLTSHPGARCVALHAEGSRPAAARRGSEDVEALISALCAQDAAGPFRRLVGSTAASAARAARKAQAPSGAMGLKRHEQDAQADIDAQKARRYTGQRIVFLVSDNPASQLALQFAQSIFKPGKDLVMFMTIVPNSLAIPAGNVLMRKYVDAARATCVEAVAEVKVKTEALIEQLGSYVEECNADLVIMGSMVLAGSGTSTCSAMGSISLCLMKTLSRPLLIIKANAKNANIVWDQDKLKAVVNVDHASRPVLKYMCTKFLTPLRNDQLFLARAGATDAHAQETGISRRLLENFAEIASSHRFAPIKKPLHGSFDADVPLIIETEKIHVMAIQAPSGRAPVTDNLVKLLRTTRCALLLYKGVDL</sequence>
<evidence type="ECO:0008006" key="4">
    <source>
        <dbReference type="Google" id="ProtNLM"/>
    </source>
</evidence>
<dbReference type="Gene3D" id="3.40.50.620">
    <property type="entry name" value="HUPs"/>
    <property type="match status" value="1"/>
</dbReference>
<evidence type="ECO:0000313" key="2">
    <source>
        <dbReference type="EMBL" id="KAF5832988.1"/>
    </source>
</evidence>
<gene>
    <name evidence="2" type="ORF">DUNSADRAFT_10944</name>
</gene>
<feature type="region of interest" description="Disordered" evidence="1">
    <location>
        <begin position="668"/>
        <end position="687"/>
    </location>
</feature>
<reference evidence="2" key="1">
    <citation type="submission" date="2017-08" db="EMBL/GenBank/DDBJ databases">
        <authorList>
            <person name="Polle J.E."/>
            <person name="Barry K."/>
            <person name="Cushman J."/>
            <person name="Schmutz J."/>
            <person name="Tran D."/>
            <person name="Hathwaick L.T."/>
            <person name="Yim W.C."/>
            <person name="Jenkins J."/>
            <person name="Mckie-Krisberg Z.M."/>
            <person name="Prochnik S."/>
            <person name="Lindquist E."/>
            <person name="Dockter R.B."/>
            <person name="Adam C."/>
            <person name="Molina H."/>
            <person name="Bunkerborg J."/>
            <person name="Jin E."/>
            <person name="Buchheim M."/>
            <person name="Magnuson J."/>
        </authorList>
    </citation>
    <scope>NUCLEOTIDE SEQUENCE</scope>
    <source>
        <strain evidence="2">CCAP 19/18</strain>
    </source>
</reference>
<dbReference type="SUPFAM" id="SSF52402">
    <property type="entry name" value="Adenine nucleotide alpha hydrolases-like"/>
    <property type="match status" value="1"/>
</dbReference>
<feature type="region of interest" description="Disordered" evidence="1">
    <location>
        <begin position="333"/>
        <end position="353"/>
    </location>
</feature>
<feature type="region of interest" description="Disordered" evidence="1">
    <location>
        <begin position="193"/>
        <end position="233"/>
    </location>
</feature>
<name>A0ABQ7GEG3_DUNSA</name>
<feature type="compositionally biased region" description="Basic and acidic residues" evidence="1">
    <location>
        <begin position="344"/>
        <end position="353"/>
    </location>
</feature>
<dbReference type="InterPro" id="IPR014729">
    <property type="entry name" value="Rossmann-like_a/b/a_fold"/>
</dbReference>
<keyword evidence="3" id="KW-1185">Reference proteome</keyword>
<protein>
    <recommendedName>
        <fullName evidence="4">UspA domain-containing protein</fullName>
    </recommendedName>
</protein>
<organism evidence="2 3">
    <name type="scientific">Dunaliella salina</name>
    <name type="common">Green alga</name>
    <name type="synonym">Protococcus salinus</name>
    <dbReference type="NCBI Taxonomy" id="3046"/>
    <lineage>
        <taxon>Eukaryota</taxon>
        <taxon>Viridiplantae</taxon>
        <taxon>Chlorophyta</taxon>
        <taxon>core chlorophytes</taxon>
        <taxon>Chlorophyceae</taxon>
        <taxon>CS clade</taxon>
        <taxon>Chlamydomonadales</taxon>
        <taxon>Dunaliellaceae</taxon>
        <taxon>Dunaliella</taxon>
    </lineage>
</organism>
<dbReference type="EMBL" id="MU069836">
    <property type="protein sequence ID" value="KAF5832988.1"/>
    <property type="molecule type" value="Genomic_DNA"/>
</dbReference>
<feature type="region of interest" description="Disordered" evidence="1">
    <location>
        <begin position="55"/>
        <end position="133"/>
    </location>
</feature>
<dbReference type="Proteomes" id="UP000815325">
    <property type="component" value="Unassembled WGS sequence"/>
</dbReference>
<evidence type="ECO:0000256" key="1">
    <source>
        <dbReference type="SAM" id="MobiDB-lite"/>
    </source>
</evidence>